<dbReference type="RefSeq" id="WP_145953094.1">
    <property type="nucleotide sequence ID" value="NZ_AYSO01000019.1"/>
</dbReference>
<feature type="domain" description="HTH araC/xylS-type" evidence="4">
    <location>
        <begin position="227"/>
        <end position="325"/>
    </location>
</feature>
<dbReference type="PRINTS" id="PR00032">
    <property type="entry name" value="HTHARAC"/>
</dbReference>
<comment type="caution">
    <text evidence="5">The sequence shown here is derived from an EMBL/GenBank/DDBJ whole genome shotgun (WGS) entry which is preliminary data.</text>
</comment>
<dbReference type="InterPro" id="IPR020449">
    <property type="entry name" value="Tscrpt_reg_AraC-type_HTH"/>
</dbReference>
<dbReference type="InterPro" id="IPR009057">
    <property type="entry name" value="Homeodomain-like_sf"/>
</dbReference>
<keyword evidence="2" id="KW-0238">DNA-binding</keyword>
<evidence type="ECO:0000313" key="6">
    <source>
        <dbReference type="Proteomes" id="UP000031366"/>
    </source>
</evidence>
<evidence type="ECO:0000256" key="1">
    <source>
        <dbReference type="ARBA" id="ARBA00023015"/>
    </source>
</evidence>
<dbReference type="GO" id="GO:0003700">
    <property type="term" value="F:DNA-binding transcription factor activity"/>
    <property type="evidence" value="ECO:0007669"/>
    <property type="project" value="InterPro"/>
</dbReference>
<dbReference type="AlphaFoldDB" id="A0A0C1UDQ9"/>
<dbReference type="Gene3D" id="1.10.10.60">
    <property type="entry name" value="Homeodomain-like"/>
    <property type="match status" value="1"/>
</dbReference>
<dbReference type="Proteomes" id="UP000031366">
    <property type="component" value="Unassembled WGS sequence"/>
</dbReference>
<dbReference type="OrthoDB" id="1914575at2"/>
<evidence type="ECO:0000256" key="2">
    <source>
        <dbReference type="ARBA" id="ARBA00023125"/>
    </source>
</evidence>
<reference evidence="5 6" key="1">
    <citation type="journal article" date="2015" name="Infect. Genet. Evol.">
        <title>Genomic sequences of six botulinum neurotoxin-producing strains representing three clostridial species illustrate the mobility and diversity of botulinum neurotoxin genes.</title>
        <authorList>
            <person name="Smith T.J."/>
            <person name="Hill K.K."/>
            <person name="Xie G."/>
            <person name="Foley B.T."/>
            <person name="Williamson C.H."/>
            <person name="Foster J.T."/>
            <person name="Johnson S.L."/>
            <person name="Chertkov O."/>
            <person name="Teshima H."/>
            <person name="Gibbons H.S."/>
            <person name="Johnsky L.A."/>
            <person name="Karavis M.A."/>
            <person name="Smith L.A."/>
        </authorList>
    </citation>
    <scope>NUCLEOTIDE SEQUENCE [LARGE SCALE GENOMIC DNA]</scope>
    <source>
        <strain evidence="5 6">CDC 2741</strain>
    </source>
</reference>
<proteinExistence type="predicted"/>
<dbReference type="STRING" id="29341.RSJ17_20505"/>
<protein>
    <submittedName>
        <fullName evidence="5">Helix-turn-helix domain protein</fullName>
    </submittedName>
</protein>
<dbReference type="PROSITE" id="PS01124">
    <property type="entry name" value="HTH_ARAC_FAMILY_2"/>
    <property type="match status" value="1"/>
</dbReference>
<evidence type="ECO:0000259" key="4">
    <source>
        <dbReference type="PROSITE" id="PS01124"/>
    </source>
</evidence>
<dbReference type="SUPFAM" id="SSF46689">
    <property type="entry name" value="Homeodomain-like"/>
    <property type="match status" value="1"/>
</dbReference>
<gene>
    <name evidence="5" type="ORF">U732_2749</name>
</gene>
<dbReference type="Pfam" id="PF12833">
    <property type="entry name" value="HTH_18"/>
    <property type="match status" value="1"/>
</dbReference>
<dbReference type="PANTHER" id="PTHR47893">
    <property type="entry name" value="REGULATORY PROTEIN PCHR"/>
    <property type="match status" value="1"/>
</dbReference>
<dbReference type="PANTHER" id="PTHR47893:SF1">
    <property type="entry name" value="REGULATORY PROTEIN PCHR"/>
    <property type="match status" value="1"/>
</dbReference>
<dbReference type="InterPro" id="IPR053142">
    <property type="entry name" value="PchR_regulatory_protein"/>
</dbReference>
<name>A0A0C1UDQ9_9CLOT</name>
<dbReference type="EMBL" id="AYSO01000019">
    <property type="protein sequence ID" value="KIE45550.1"/>
    <property type="molecule type" value="Genomic_DNA"/>
</dbReference>
<keyword evidence="3" id="KW-0804">Transcription</keyword>
<keyword evidence="6" id="KW-1185">Reference proteome</keyword>
<organism evidence="5 6">
    <name type="scientific">Clostridium argentinense CDC 2741</name>
    <dbReference type="NCBI Taxonomy" id="1418104"/>
    <lineage>
        <taxon>Bacteria</taxon>
        <taxon>Bacillati</taxon>
        <taxon>Bacillota</taxon>
        <taxon>Clostridia</taxon>
        <taxon>Eubacteriales</taxon>
        <taxon>Clostridiaceae</taxon>
        <taxon>Clostridium</taxon>
    </lineage>
</organism>
<sequence>MEYKLSQEMGERGSAAFFTESLAFQNVIENGEHFLKPNPRDGEGFIYQVNPSPGLFLSISNWTPYSPIYKTYQLNQRRIEIYLIESGKISLIQNDKKTFDIPAGVNVYFNKLAKGRIYFENHRPIQIINILILEDYISRHLESQFSEDDFNFAETFNWKTQHYNTPEVTLLFQQIKQKLLSFEKSRLYYESKIGELLSIIASNFLNEKHKIEKAVSFVSTKDLKQLELVKSAIDKNIINPPDITELCNIAAIGQTKLRESFKAAYHMTIGEYIRLAKMRHSLILLSNSELKIQNIAKHIGYANASKFSAAFKRVYGYSPDEYRKNYF</sequence>
<dbReference type="SMART" id="SM00342">
    <property type="entry name" value="HTH_ARAC"/>
    <property type="match status" value="1"/>
</dbReference>
<evidence type="ECO:0000313" key="5">
    <source>
        <dbReference type="EMBL" id="KIE45550.1"/>
    </source>
</evidence>
<keyword evidence="1" id="KW-0805">Transcription regulation</keyword>
<accession>A0A0C1UDQ9</accession>
<dbReference type="InterPro" id="IPR018060">
    <property type="entry name" value="HTH_AraC"/>
</dbReference>
<evidence type="ECO:0000256" key="3">
    <source>
        <dbReference type="ARBA" id="ARBA00023163"/>
    </source>
</evidence>
<dbReference type="GO" id="GO:0043565">
    <property type="term" value="F:sequence-specific DNA binding"/>
    <property type="evidence" value="ECO:0007669"/>
    <property type="project" value="InterPro"/>
</dbReference>